<keyword evidence="3" id="KW-1185">Reference proteome</keyword>
<reference evidence="2" key="1">
    <citation type="submission" date="2020-04" db="EMBL/GenBank/DDBJ databases">
        <title>Peptoniphilus sp. nov. isolated from swine feces.</title>
        <authorList>
            <person name="Ryu S.W."/>
        </authorList>
    </citation>
    <scope>NUCLEOTIDE SEQUENCE [LARGE SCALE GENOMIC DNA]</scope>
    <source>
        <strain evidence="2">AGMB00490</strain>
    </source>
</reference>
<dbReference type="RefSeq" id="WP_169968639.1">
    <property type="nucleotide sequence ID" value="NZ_JABDSR010000004.1"/>
</dbReference>
<feature type="chain" id="PRO_5032334761" evidence="1">
    <location>
        <begin position="22"/>
        <end position="54"/>
    </location>
</feature>
<keyword evidence="1" id="KW-0732">Signal</keyword>
<dbReference type="Proteomes" id="UP000568273">
    <property type="component" value="Unassembled WGS sequence"/>
</dbReference>
<feature type="signal peptide" evidence="1">
    <location>
        <begin position="1"/>
        <end position="21"/>
    </location>
</feature>
<accession>A0A848RAJ6</accession>
<dbReference type="AlphaFoldDB" id="A0A848RAJ6"/>
<evidence type="ECO:0000256" key="1">
    <source>
        <dbReference type="SAM" id="SignalP"/>
    </source>
</evidence>
<evidence type="ECO:0000313" key="2">
    <source>
        <dbReference type="EMBL" id="NMW84848.1"/>
    </source>
</evidence>
<dbReference type="EMBL" id="JABDSR010000004">
    <property type="protein sequence ID" value="NMW84848.1"/>
    <property type="molecule type" value="Genomic_DNA"/>
</dbReference>
<protein>
    <submittedName>
        <fullName evidence="2">Uncharacterized protein</fullName>
    </submittedName>
</protein>
<organism evidence="2 3">
    <name type="scientific">Peptoniphilus faecalis</name>
    <dbReference type="NCBI Taxonomy" id="2731255"/>
    <lineage>
        <taxon>Bacteria</taxon>
        <taxon>Bacillati</taxon>
        <taxon>Bacillota</taxon>
        <taxon>Tissierellia</taxon>
        <taxon>Tissierellales</taxon>
        <taxon>Peptoniphilaceae</taxon>
        <taxon>Peptoniphilus</taxon>
    </lineage>
</organism>
<gene>
    <name evidence="2" type="ORF">HKO22_03695</name>
</gene>
<proteinExistence type="predicted"/>
<name>A0A848RAJ6_9FIRM</name>
<comment type="caution">
    <text evidence="2">The sequence shown here is derived from an EMBL/GenBank/DDBJ whole genome shotgun (WGS) entry which is preliminary data.</text>
</comment>
<sequence>MCKISMLIILAFLIVPINSYAIEFNAANSKENIDTNDLNRYTVVVSQWYNCPNW</sequence>
<evidence type="ECO:0000313" key="3">
    <source>
        <dbReference type="Proteomes" id="UP000568273"/>
    </source>
</evidence>